<evidence type="ECO:0000256" key="2">
    <source>
        <dbReference type="SAM" id="Phobius"/>
    </source>
</evidence>
<reference evidence="3 4" key="1">
    <citation type="submission" date="2020-05" db="EMBL/GenBank/DDBJ databases">
        <title>MicrobeNet Type strains.</title>
        <authorList>
            <person name="Nicholson A.C."/>
        </authorList>
    </citation>
    <scope>NUCLEOTIDE SEQUENCE [LARGE SCALE GENOMIC DNA]</scope>
    <source>
        <strain evidence="3 4">JCM 14547</strain>
    </source>
</reference>
<protein>
    <submittedName>
        <fullName evidence="3">DUF4190 domain-containing protein</fullName>
    </submittedName>
</protein>
<comment type="caution">
    <text evidence="3">The sequence shown here is derived from an EMBL/GenBank/DDBJ whole genome shotgun (WGS) entry which is preliminary data.</text>
</comment>
<dbReference type="EMBL" id="JABEMA010000244">
    <property type="protein sequence ID" value="NNH24029.1"/>
    <property type="molecule type" value="Genomic_DNA"/>
</dbReference>
<evidence type="ECO:0000256" key="1">
    <source>
        <dbReference type="SAM" id="MobiDB-lite"/>
    </source>
</evidence>
<keyword evidence="2" id="KW-0812">Transmembrane</keyword>
<evidence type="ECO:0000313" key="4">
    <source>
        <dbReference type="Proteomes" id="UP000555552"/>
    </source>
</evidence>
<keyword evidence="4" id="KW-1185">Reference proteome</keyword>
<proteinExistence type="predicted"/>
<feature type="region of interest" description="Disordered" evidence="1">
    <location>
        <begin position="1"/>
        <end position="73"/>
    </location>
</feature>
<sequence length="190" mass="19108">MSTPSDPDQPRYGQEPSGDRPPEQPGYGDAAPGYGQTSGDGSAYDRPSSGGYGEPARYGGDASASPYGGEPHQEPRNGLGVAALVVGIVALLSVCVGIFLAGIPAVVIGVVGIVLGVGARRRVKRGEATNGGVATTGLVLSIVSLVLGVISVILVAVGLSFIGDAAQQCEGLTGAEQQQCIQEQTENLFG</sequence>
<accession>A0A849BL77</accession>
<evidence type="ECO:0000313" key="3">
    <source>
        <dbReference type="EMBL" id="NNH24029.1"/>
    </source>
</evidence>
<gene>
    <name evidence="3" type="ORF">HLB09_13205</name>
</gene>
<feature type="transmembrane region" description="Helical" evidence="2">
    <location>
        <begin position="138"/>
        <end position="162"/>
    </location>
</feature>
<keyword evidence="2" id="KW-1133">Transmembrane helix</keyword>
<dbReference type="Proteomes" id="UP000555552">
    <property type="component" value="Unassembled WGS sequence"/>
</dbReference>
<feature type="transmembrane region" description="Helical" evidence="2">
    <location>
        <begin position="84"/>
        <end position="117"/>
    </location>
</feature>
<dbReference type="AlphaFoldDB" id="A0A849BL77"/>
<organism evidence="3 4">
    <name type="scientific">Pseudokineococcus marinus</name>
    <dbReference type="NCBI Taxonomy" id="351215"/>
    <lineage>
        <taxon>Bacteria</taxon>
        <taxon>Bacillati</taxon>
        <taxon>Actinomycetota</taxon>
        <taxon>Actinomycetes</taxon>
        <taxon>Kineosporiales</taxon>
        <taxon>Kineosporiaceae</taxon>
        <taxon>Pseudokineococcus</taxon>
    </lineage>
</organism>
<keyword evidence="2" id="KW-0472">Membrane</keyword>
<name>A0A849BL77_9ACTN</name>
<dbReference type="RefSeq" id="WP_171203803.1">
    <property type="nucleotide sequence ID" value="NZ_BAAANP010000042.1"/>
</dbReference>